<protein>
    <submittedName>
        <fullName evidence="4">Toprim domain-containing protein</fullName>
    </submittedName>
</protein>
<evidence type="ECO:0000256" key="1">
    <source>
        <dbReference type="SAM" id="MobiDB-lite"/>
    </source>
</evidence>
<dbReference type="InterPro" id="IPR055570">
    <property type="entry name" value="DUF7146"/>
</dbReference>
<proteinExistence type="predicted"/>
<gene>
    <name evidence="4" type="ORF">SAMN05421720_101352</name>
</gene>
<keyword evidence="5" id="KW-1185">Reference proteome</keyword>
<dbReference type="Pfam" id="PF13362">
    <property type="entry name" value="Toprim_3"/>
    <property type="match status" value="1"/>
</dbReference>
<feature type="domain" description="DUF7146" evidence="3">
    <location>
        <begin position="107"/>
        <end position="207"/>
    </location>
</feature>
<dbReference type="EMBL" id="FNAP01000001">
    <property type="protein sequence ID" value="SDD72360.1"/>
    <property type="molecule type" value="Genomic_DNA"/>
</dbReference>
<dbReference type="Proteomes" id="UP000199412">
    <property type="component" value="Unassembled WGS sequence"/>
</dbReference>
<evidence type="ECO:0000313" key="5">
    <source>
        <dbReference type="Proteomes" id="UP000199412"/>
    </source>
</evidence>
<feature type="region of interest" description="Disordered" evidence="1">
    <location>
        <begin position="79"/>
        <end position="104"/>
    </location>
</feature>
<sequence>MHDLAPHMADVATRLLGDPNRAHSTRTDWRYGRHGSLSVDVRKGVWRDHETGDGGGVLDLIRAHIGLTGRDALDWIGLPPDDTDHTPRRAATYAPRPDPQAETETRQRIQRAEAIWRAAVPIPDTPAAAYLIGRGCVLPPAGANAARFHPACPYQGGAVPCMVALMTTAEGNRPVAIHRTPLTGTGERDRNRPKKMLGPSKGAVIRLCDDADVTLGLGLSEGIETGLSVLAAGWAPVWAAGSAGTIRTFPVLAGIEALTIFADHDASGAGLDAGRSCAQRWADADREAIVRAPRDVGHDWNDETPRAA</sequence>
<dbReference type="AlphaFoldDB" id="A0A1G6X2F7"/>
<reference evidence="4 5" key="1">
    <citation type="submission" date="2016-10" db="EMBL/GenBank/DDBJ databases">
        <authorList>
            <person name="de Groot N.N."/>
        </authorList>
    </citation>
    <scope>NUCLEOTIDE SEQUENCE [LARGE SCALE GENOMIC DNA]</scope>
    <source>
        <strain evidence="4 5">ATCC 700224</strain>
    </source>
</reference>
<feature type="domain" description="Toprim" evidence="2">
    <location>
        <begin position="218"/>
        <end position="302"/>
    </location>
</feature>
<name>A0A1G6X2F7_9PROT</name>
<accession>A0A1G6X2F7</accession>
<organism evidence="4 5">
    <name type="scientific">Rhodospira trueperi</name>
    <dbReference type="NCBI Taxonomy" id="69960"/>
    <lineage>
        <taxon>Bacteria</taxon>
        <taxon>Pseudomonadati</taxon>
        <taxon>Pseudomonadota</taxon>
        <taxon>Alphaproteobacteria</taxon>
        <taxon>Rhodospirillales</taxon>
        <taxon>Rhodospirillaceae</taxon>
        <taxon>Rhodospira</taxon>
    </lineage>
</organism>
<dbReference type="SUPFAM" id="SSF57783">
    <property type="entry name" value="Zinc beta-ribbon"/>
    <property type="match status" value="1"/>
</dbReference>
<dbReference type="InterPro" id="IPR006171">
    <property type="entry name" value="TOPRIM_dom"/>
</dbReference>
<evidence type="ECO:0000259" key="2">
    <source>
        <dbReference type="Pfam" id="PF13362"/>
    </source>
</evidence>
<evidence type="ECO:0000259" key="3">
    <source>
        <dbReference type="Pfam" id="PF23639"/>
    </source>
</evidence>
<dbReference type="STRING" id="69960.SAMN05421720_101352"/>
<dbReference type="RefSeq" id="WP_092781162.1">
    <property type="nucleotide sequence ID" value="NZ_FNAP01000001.1"/>
</dbReference>
<dbReference type="Pfam" id="PF23639">
    <property type="entry name" value="DUF7146"/>
    <property type="match status" value="1"/>
</dbReference>
<evidence type="ECO:0000313" key="4">
    <source>
        <dbReference type="EMBL" id="SDD72360.1"/>
    </source>
</evidence>